<dbReference type="GeneID" id="81422670"/>
<organism evidence="2 3">
    <name type="scientific">Penicillium canariense</name>
    <dbReference type="NCBI Taxonomy" id="189055"/>
    <lineage>
        <taxon>Eukaryota</taxon>
        <taxon>Fungi</taxon>
        <taxon>Dikarya</taxon>
        <taxon>Ascomycota</taxon>
        <taxon>Pezizomycotina</taxon>
        <taxon>Eurotiomycetes</taxon>
        <taxon>Eurotiomycetidae</taxon>
        <taxon>Eurotiales</taxon>
        <taxon>Aspergillaceae</taxon>
        <taxon>Penicillium</taxon>
    </lineage>
</organism>
<evidence type="ECO:0000256" key="1">
    <source>
        <dbReference type="SAM" id="SignalP"/>
    </source>
</evidence>
<proteinExistence type="predicted"/>
<dbReference type="OrthoDB" id="4356380at2759"/>
<evidence type="ECO:0000313" key="2">
    <source>
        <dbReference type="EMBL" id="KAJ5175492.1"/>
    </source>
</evidence>
<dbReference type="AlphaFoldDB" id="A0A9W9IFH6"/>
<feature type="signal peptide" evidence="1">
    <location>
        <begin position="1"/>
        <end position="16"/>
    </location>
</feature>
<dbReference type="Proteomes" id="UP001149163">
    <property type="component" value="Unassembled WGS sequence"/>
</dbReference>
<gene>
    <name evidence="2" type="ORF">N7482_001369</name>
</gene>
<feature type="chain" id="PRO_5040965804" description="Hydrophobin" evidence="1">
    <location>
        <begin position="17"/>
        <end position="88"/>
    </location>
</feature>
<accession>A0A9W9IFH6</accession>
<reference evidence="2" key="1">
    <citation type="submission" date="2022-11" db="EMBL/GenBank/DDBJ databases">
        <authorList>
            <person name="Petersen C."/>
        </authorList>
    </citation>
    <scope>NUCLEOTIDE SEQUENCE</scope>
    <source>
        <strain evidence="2">IBT 26290</strain>
    </source>
</reference>
<keyword evidence="3" id="KW-1185">Reference proteome</keyword>
<sequence length="88" mass="9236">MKYLSLLLALATYAVAGSDPKEATCENEETVVCESNGNGLVTLGNIATGLLGESCSNGNFYCCSTKDVEQIGVLNLDVNVQCSLNDIL</sequence>
<keyword evidence="1" id="KW-0732">Signal</keyword>
<protein>
    <recommendedName>
        <fullName evidence="4">Hydrophobin</fullName>
    </recommendedName>
</protein>
<reference evidence="2" key="2">
    <citation type="journal article" date="2023" name="IMA Fungus">
        <title>Comparative genomic study of the Penicillium genus elucidates a diverse pangenome and 15 lateral gene transfer events.</title>
        <authorList>
            <person name="Petersen C."/>
            <person name="Sorensen T."/>
            <person name="Nielsen M.R."/>
            <person name="Sondergaard T.E."/>
            <person name="Sorensen J.L."/>
            <person name="Fitzpatrick D.A."/>
            <person name="Frisvad J.C."/>
            <person name="Nielsen K.L."/>
        </authorList>
    </citation>
    <scope>NUCLEOTIDE SEQUENCE</scope>
    <source>
        <strain evidence="2">IBT 26290</strain>
    </source>
</reference>
<comment type="caution">
    <text evidence="2">The sequence shown here is derived from an EMBL/GenBank/DDBJ whole genome shotgun (WGS) entry which is preliminary data.</text>
</comment>
<dbReference type="EMBL" id="JAPQKN010000001">
    <property type="protein sequence ID" value="KAJ5175492.1"/>
    <property type="molecule type" value="Genomic_DNA"/>
</dbReference>
<evidence type="ECO:0008006" key="4">
    <source>
        <dbReference type="Google" id="ProtNLM"/>
    </source>
</evidence>
<evidence type="ECO:0000313" key="3">
    <source>
        <dbReference type="Proteomes" id="UP001149163"/>
    </source>
</evidence>
<dbReference type="RefSeq" id="XP_056547100.1">
    <property type="nucleotide sequence ID" value="XM_056683494.1"/>
</dbReference>
<name>A0A9W9IFH6_9EURO</name>